<dbReference type="AlphaFoldDB" id="A1ZYH4"/>
<dbReference type="Proteomes" id="UP000004095">
    <property type="component" value="Unassembled WGS sequence"/>
</dbReference>
<protein>
    <recommendedName>
        <fullName evidence="2">Secretion system C-terminal sorting domain-containing protein</fullName>
    </recommendedName>
</protein>
<proteinExistence type="predicted"/>
<keyword evidence="1" id="KW-0732">Signal</keyword>
<dbReference type="InterPro" id="IPR008979">
    <property type="entry name" value="Galactose-bd-like_sf"/>
</dbReference>
<dbReference type="eggNOG" id="ENOG502ZU38">
    <property type="taxonomic scope" value="Bacteria"/>
</dbReference>
<comment type="caution">
    <text evidence="3">The sequence shown here is derived from an EMBL/GenBank/DDBJ whole genome shotgun (WGS) entry which is preliminary data.</text>
</comment>
<gene>
    <name evidence="3" type="ORF">M23134_06961</name>
</gene>
<sequence>MKRQFVQLIALLFFAVISINSYAQSNGSFESLTGTNYGSAFASGQVTDWKQSHGTPSIFGGAPGEGLRSAWMWSYHGRGEGIVQNYTFTPGTVYTVNFWVKTNNPDGKFYVQAANGVPNGTSSASTFPSVSSKQTIFSNGLVYNNWKYISVTFTPSTSYAQLWIYPYLAGAPTNGQAEVQVDGIKITACTPMSIAVPNYSFEERKGTDRVRPFSSGLVYGWAQSHGTPSMFGGAPGQGSNSAWMWSYYGRGEGIVTNVNFVAGKTYKVKFWVRTSNPDGAFYVKAANGVPSGTTTSVVIPSVNSQQTIFTDGLNYPKWVEKTVVFTASANFSQLWIYPLLKTAPNNGQAELQVDAIRIETVCGRVPLPIGEEILPIKKTKLTNAQKTLDVKVYPNPTTNQVNVKLADHVEKAEVVLYDMMTGKKVGSFTATQSNNTWMVPASVKAGTYQMVVIDPTTNTRKTTRLVINKK</sequence>
<evidence type="ECO:0000259" key="2">
    <source>
        <dbReference type="Pfam" id="PF18962"/>
    </source>
</evidence>
<organism evidence="3 4">
    <name type="scientific">Microscilla marina ATCC 23134</name>
    <dbReference type="NCBI Taxonomy" id="313606"/>
    <lineage>
        <taxon>Bacteria</taxon>
        <taxon>Pseudomonadati</taxon>
        <taxon>Bacteroidota</taxon>
        <taxon>Cytophagia</taxon>
        <taxon>Cytophagales</taxon>
        <taxon>Microscillaceae</taxon>
        <taxon>Microscilla</taxon>
    </lineage>
</organism>
<dbReference type="OrthoDB" id="976756at2"/>
<name>A1ZYH4_MICM2</name>
<dbReference type="EMBL" id="AAWS01000066">
    <property type="protein sequence ID" value="EAY24558.1"/>
    <property type="molecule type" value="Genomic_DNA"/>
</dbReference>
<evidence type="ECO:0000313" key="4">
    <source>
        <dbReference type="Proteomes" id="UP000004095"/>
    </source>
</evidence>
<dbReference type="NCBIfam" id="TIGR04183">
    <property type="entry name" value="Por_Secre_tail"/>
    <property type="match status" value="1"/>
</dbReference>
<dbReference type="RefSeq" id="WP_002704576.1">
    <property type="nucleotide sequence ID" value="NZ_AAWS01000066.1"/>
</dbReference>
<evidence type="ECO:0000313" key="3">
    <source>
        <dbReference type="EMBL" id="EAY24558.1"/>
    </source>
</evidence>
<dbReference type="Pfam" id="PF18962">
    <property type="entry name" value="Por_Secre_tail"/>
    <property type="match status" value="1"/>
</dbReference>
<reference evidence="3 4" key="1">
    <citation type="submission" date="2007-01" db="EMBL/GenBank/DDBJ databases">
        <authorList>
            <person name="Haygood M."/>
            <person name="Podell S."/>
            <person name="Anderson C."/>
            <person name="Hopkinson B."/>
            <person name="Roe K."/>
            <person name="Barbeau K."/>
            <person name="Gaasterland T."/>
            <person name="Ferriera S."/>
            <person name="Johnson J."/>
            <person name="Kravitz S."/>
            <person name="Beeson K."/>
            <person name="Sutton G."/>
            <person name="Rogers Y.-H."/>
            <person name="Friedman R."/>
            <person name="Frazier M."/>
            <person name="Venter J.C."/>
        </authorList>
    </citation>
    <scope>NUCLEOTIDE SEQUENCE [LARGE SCALE GENOMIC DNA]</scope>
    <source>
        <strain evidence="3 4">ATCC 23134</strain>
    </source>
</reference>
<accession>A1ZYH4</accession>
<keyword evidence="4" id="KW-1185">Reference proteome</keyword>
<feature type="chain" id="PRO_5002642303" description="Secretion system C-terminal sorting domain-containing protein" evidence="1">
    <location>
        <begin position="24"/>
        <end position="470"/>
    </location>
</feature>
<dbReference type="SUPFAM" id="SSF49785">
    <property type="entry name" value="Galactose-binding domain-like"/>
    <property type="match status" value="1"/>
</dbReference>
<feature type="signal peptide" evidence="1">
    <location>
        <begin position="1"/>
        <end position="23"/>
    </location>
</feature>
<dbReference type="InterPro" id="IPR026444">
    <property type="entry name" value="Secre_tail"/>
</dbReference>
<feature type="domain" description="Secretion system C-terminal sorting" evidence="2">
    <location>
        <begin position="392"/>
        <end position="460"/>
    </location>
</feature>
<evidence type="ECO:0000256" key="1">
    <source>
        <dbReference type="SAM" id="SignalP"/>
    </source>
</evidence>
<dbReference type="Gene3D" id="2.60.120.260">
    <property type="entry name" value="Galactose-binding domain-like"/>
    <property type="match status" value="2"/>
</dbReference>